<reference evidence="3" key="1">
    <citation type="journal article" date="2020" name="Nat. Commun.">
        <title>Genome assembly of wild tea tree DASZ reveals pedigree and selection history of tea varieties.</title>
        <authorList>
            <person name="Zhang W."/>
            <person name="Zhang Y."/>
            <person name="Qiu H."/>
            <person name="Guo Y."/>
            <person name="Wan H."/>
            <person name="Zhang X."/>
            <person name="Scossa F."/>
            <person name="Alseekh S."/>
            <person name="Zhang Q."/>
            <person name="Wang P."/>
            <person name="Xu L."/>
            <person name="Schmidt M.H."/>
            <person name="Jia X."/>
            <person name="Li D."/>
            <person name="Zhu A."/>
            <person name="Guo F."/>
            <person name="Chen W."/>
            <person name="Ni D."/>
            <person name="Usadel B."/>
            <person name="Fernie A.R."/>
            <person name="Wen W."/>
        </authorList>
    </citation>
    <scope>NUCLEOTIDE SEQUENCE [LARGE SCALE GENOMIC DNA]</scope>
    <source>
        <strain evidence="3">cv. G240</strain>
    </source>
</reference>
<organism evidence="2 3">
    <name type="scientific">Camellia sinensis</name>
    <name type="common">Tea plant</name>
    <name type="synonym">Thea sinensis</name>
    <dbReference type="NCBI Taxonomy" id="4442"/>
    <lineage>
        <taxon>Eukaryota</taxon>
        <taxon>Viridiplantae</taxon>
        <taxon>Streptophyta</taxon>
        <taxon>Embryophyta</taxon>
        <taxon>Tracheophyta</taxon>
        <taxon>Spermatophyta</taxon>
        <taxon>Magnoliopsida</taxon>
        <taxon>eudicotyledons</taxon>
        <taxon>Gunneridae</taxon>
        <taxon>Pentapetalae</taxon>
        <taxon>asterids</taxon>
        <taxon>Ericales</taxon>
        <taxon>Theaceae</taxon>
        <taxon>Camellia</taxon>
    </lineage>
</organism>
<accession>A0A7J7GBT9</accession>
<evidence type="ECO:0000256" key="1">
    <source>
        <dbReference type="SAM" id="MobiDB-lite"/>
    </source>
</evidence>
<evidence type="ECO:0000313" key="2">
    <source>
        <dbReference type="EMBL" id="KAF5938229.1"/>
    </source>
</evidence>
<evidence type="ECO:0000313" key="3">
    <source>
        <dbReference type="Proteomes" id="UP000593564"/>
    </source>
</evidence>
<comment type="caution">
    <text evidence="2">The sequence shown here is derived from an EMBL/GenBank/DDBJ whole genome shotgun (WGS) entry which is preliminary data.</text>
</comment>
<dbReference type="EMBL" id="JACBKZ010000012">
    <property type="protein sequence ID" value="KAF5938229.1"/>
    <property type="molecule type" value="Genomic_DNA"/>
</dbReference>
<gene>
    <name evidence="2" type="ORF">HYC85_025735</name>
</gene>
<keyword evidence="3" id="KW-1185">Reference proteome</keyword>
<proteinExistence type="predicted"/>
<reference evidence="2 3" key="2">
    <citation type="submission" date="2020-07" db="EMBL/GenBank/DDBJ databases">
        <title>Genome assembly of wild tea tree DASZ reveals pedigree and selection history of tea varieties.</title>
        <authorList>
            <person name="Zhang W."/>
        </authorList>
    </citation>
    <scope>NUCLEOTIDE SEQUENCE [LARGE SCALE GENOMIC DNA]</scope>
    <source>
        <strain evidence="3">cv. G240</strain>
        <tissue evidence="2">Leaf</tissue>
    </source>
</reference>
<feature type="compositionally biased region" description="Polar residues" evidence="1">
    <location>
        <begin position="8"/>
        <end position="22"/>
    </location>
</feature>
<name>A0A7J7GBT9_CAMSI</name>
<protein>
    <submittedName>
        <fullName evidence="2">Uncharacterized protein</fullName>
    </submittedName>
</protein>
<dbReference type="Proteomes" id="UP000593564">
    <property type="component" value="Unassembled WGS sequence"/>
</dbReference>
<dbReference type="AlphaFoldDB" id="A0A7J7GBT9"/>
<feature type="region of interest" description="Disordered" evidence="1">
    <location>
        <begin position="1"/>
        <end position="24"/>
    </location>
</feature>
<sequence length="151" mass="17520">MASIELMASSNSSEQREMASSNMRRRRATQNLARSLSVISHLYSLTLSRVLQSFRWSVLESIPTICSGRRLLFLHLLRLPWLLLLLTTIPCPWKTLIASPTTRRWCLMQNQSLFCTQRCQRKMYLSKREVPHHLVDILHPSKGMLLARTSL</sequence>